<keyword evidence="6 10" id="KW-0067">ATP-binding</keyword>
<protein>
    <recommendedName>
        <fullName evidence="10">Succinate--CoA ligase [ADP-forming] subunit beta</fullName>
        <ecNumber evidence="10">6.2.1.5</ecNumber>
    </recommendedName>
    <alternativeName>
        <fullName evidence="10">Succinyl-CoA synthetase subunit beta</fullName>
        <shortName evidence="10">SCS-beta</shortName>
    </alternativeName>
</protein>
<dbReference type="Pfam" id="PF00549">
    <property type="entry name" value="Ligase_CoA"/>
    <property type="match status" value="1"/>
</dbReference>
<dbReference type="EMBL" id="BSFE01000006">
    <property type="protein sequence ID" value="GLK52708.1"/>
    <property type="molecule type" value="Genomic_DNA"/>
</dbReference>
<feature type="binding site" evidence="10">
    <location>
        <position position="109"/>
    </location>
    <ligand>
        <name>ATP</name>
        <dbReference type="ChEBI" id="CHEBI:30616"/>
    </ligand>
</feature>
<evidence type="ECO:0000256" key="4">
    <source>
        <dbReference type="ARBA" id="ARBA00022723"/>
    </source>
</evidence>
<dbReference type="PIRSF" id="PIRSF001554">
    <property type="entry name" value="SucCS_beta"/>
    <property type="match status" value="1"/>
</dbReference>
<keyword evidence="5 10" id="KW-0547">Nucleotide-binding</keyword>
<comment type="cofactor">
    <cofactor evidence="10">
        <name>Mg(2+)</name>
        <dbReference type="ChEBI" id="CHEBI:18420"/>
    </cofactor>
    <text evidence="10">Binds 1 Mg(2+) ion per subunit.</text>
</comment>
<feature type="binding site" evidence="10">
    <location>
        <position position="209"/>
    </location>
    <ligand>
        <name>Mg(2+)</name>
        <dbReference type="ChEBI" id="CHEBI:18420"/>
    </ligand>
</feature>
<dbReference type="GO" id="GO:0004775">
    <property type="term" value="F:succinate-CoA ligase (ADP-forming) activity"/>
    <property type="evidence" value="ECO:0007669"/>
    <property type="project" value="UniProtKB-UniRule"/>
</dbReference>
<dbReference type="EC" id="6.2.1.5" evidence="10"/>
<dbReference type="InterPro" id="IPR013815">
    <property type="entry name" value="ATP_grasp_subdomain_1"/>
</dbReference>
<gene>
    <name evidence="10 12" type="primary">sucC</name>
    <name evidence="12" type="ORF">GCM10017621_22160</name>
</gene>
<evidence type="ECO:0000256" key="3">
    <source>
        <dbReference type="ARBA" id="ARBA00022598"/>
    </source>
</evidence>
<evidence type="ECO:0000256" key="10">
    <source>
        <dbReference type="HAMAP-Rule" id="MF_00558"/>
    </source>
</evidence>
<keyword evidence="13" id="KW-1185">Reference proteome</keyword>
<dbReference type="InterPro" id="IPR013650">
    <property type="entry name" value="ATP-grasp_succ-CoA_synth-type"/>
</dbReference>
<evidence type="ECO:0000313" key="13">
    <source>
        <dbReference type="Proteomes" id="UP001143486"/>
    </source>
</evidence>
<feature type="binding site" evidence="10">
    <location>
        <begin position="331"/>
        <end position="333"/>
    </location>
    <ligand>
        <name>substrate</name>
        <note>ligand shared with subunit alpha</note>
    </ligand>
</feature>
<dbReference type="PROSITE" id="PS50975">
    <property type="entry name" value="ATP_GRASP"/>
    <property type="match status" value="1"/>
</dbReference>
<dbReference type="InterPro" id="IPR017866">
    <property type="entry name" value="Succ-CoA_synthase_bsu_CS"/>
</dbReference>
<keyword evidence="3 10" id="KW-0436">Ligase</keyword>
<name>A0A9W6MP22_9PROT</name>
<dbReference type="NCBIfam" id="TIGR01016">
    <property type="entry name" value="sucCoAbeta"/>
    <property type="match status" value="1"/>
</dbReference>
<dbReference type="SUPFAM" id="SSF56059">
    <property type="entry name" value="Glutathione synthetase ATP-binding domain-like"/>
    <property type="match status" value="1"/>
</dbReference>
<accession>A0A9W6MP22</accession>
<dbReference type="GO" id="GO:0050074">
    <property type="term" value="F:malate-CoA ligase activity"/>
    <property type="evidence" value="ECO:0007669"/>
    <property type="project" value="UniProtKB-EC"/>
</dbReference>
<feature type="binding site" evidence="10">
    <location>
        <position position="112"/>
    </location>
    <ligand>
        <name>ATP</name>
        <dbReference type="ChEBI" id="CHEBI:30616"/>
    </ligand>
</feature>
<dbReference type="GO" id="GO:0005524">
    <property type="term" value="F:ATP binding"/>
    <property type="evidence" value="ECO:0007669"/>
    <property type="project" value="UniProtKB-UniRule"/>
</dbReference>
<comment type="pathway">
    <text evidence="9">One-carbon metabolism; formaldehyde assimilation via serine pathway.</text>
</comment>
<dbReference type="InterPro" id="IPR005809">
    <property type="entry name" value="Succ_CoA_ligase-like_bsu"/>
</dbReference>
<dbReference type="Gene3D" id="3.30.470.20">
    <property type="entry name" value="ATP-grasp fold, B domain"/>
    <property type="match status" value="1"/>
</dbReference>
<dbReference type="GO" id="GO:0006104">
    <property type="term" value="P:succinyl-CoA metabolic process"/>
    <property type="evidence" value="ECO:0007669"/>
    <property type="project" value="TreeGrafter"/>
</dbReference>
<feature type="binding site" evidence="10">
    <location>
        <begin position="53"/>
        <end position="55"/>
    </location>
    <ligand>
        <name>ATP</name>
        <dbReference type="ChEBI" id="CHEBI:30616"/>
    </ligand>
</feature>
<reference evidence="12" key="1">
    <citation type="journal article" date="2014" name="Int. J. Syst. Evol. Microbiol.">
        <title>Complete genome sequence of Corynebacterium casei LMG S-19264T (=DSM 44701T), isolated from a smear-ripened cheese.</title>
        <authorList>
            <consortium name="US DOE Joint Genome Institute (JGI-PGF)"/>
            <person name="Walter F."/>
            <person name="Albersmeier A."/>
            <person name="Kalinowski J."/>
            <person name="Ruckert C."/>
        </authorList>
    </citation>
    <scope>NUCLEOTIDE SEQUENCE</scope>
    <source>
        <strain evidence="12">VKM B-1513</strain>
    </source>
</reference>
<keyword evidence="7 10" id="KW-0460">Magnesium</keyword>
<evidence type="ECO:0000256" key="2">
    <source>
        <dbReference type="ARBA" id="ARBA00022532"/>
    </source>
</evidence>
<comment type="catalytic activity">
    <reaction evidence="8">
        <text>(S)-malate + ATP + CoA = (S)-malyl-CoA + ADP + phosphate</text>
        <dbReference type="Rhea" id="RHEA:26193"/>
        <dbReference type="ChEBI" id="CHEBI:15589"/>
        <dbReference type="ChEBI" id="CHEBI:30616"/>
        <dbReference type="ChEBI" id="CHEBI:43474"/>
        <dbReference type="ChEBI" id="CHEBI:57287"/>
        <dbReference type="ChEBI" id="CHEBI:57317"/>
        <dbReference type="ChEBI" id="CHEBI:456216"/>
        <dbReference type="EC" id="6.2.1.9"/>
    </reaction>
</comment>
<feature type="binding site" evidence="10">
    <location>
        <position position="46"/>
    </location>
    <ligand>
        <name>ATP</name>
        <dbReference type="ChEBI" id="CHEBI:30616"/>
    </ligand>
</feature>
<feature type="domain" description="ATP-grasp" evidence="11">
    <location>
        <begin position="9"/>
        <end position="241"/>
    </location>
</feature>
<proteinExistence type="inferred from homology"/>
<evidence type="ECO:0000256" key="5">
    <source>
        <dbReference type="ARBA" id="ARBA00022741"/>
    </source>
</evidence>
<comment type="subunit">
    <text evidence="10">Heterotetramer of two alpha and two beta subunits.</text>
</comment>
<dbReference type="GO" id="GO:0005829">
    <property type="term" value="C:cytosol"/>
    <property type="evidence" value="ECO:0007669"/>
    <property type="project" value="TreeGrafter"/>
</dbReference>
<dbReference type="Pfam" id="PF08442">
    <property type="entry name" value="ATP-grasp_2"/>
    <property type="match status" value="1"/>
</dbReference>
<evidence type="ECO:0000256" key="6">
    <source>
        <dbReference type="ARBA" id="ARBA00022840"/>
    </source>
</evidence>
<reference evidence="12" key="2">
    <citation type="submission" date="2023-01" db="EMBL/GenBank/DDBJ databases">
        <authorList>
            <person name="Sun Q."/>
            <person name="Evtushenko L."/>
        </authorList>
    </citation>
    <scope>NUCLEOTIDE SEQUENCE</scope>
    <source>
        <strain evidence="12">VKM B-1513</strain>
    </source>
</reference>
<dbReference type="FunFam" id="3.30.1490.20:FF:000002">
    <property type="entry name" value="Succinate--CoA ligase [ADP-forming] subunit beta"/>
    <property type="match status" value="1"/>
</dbReference>
<feature type="binding site" evidence="10">
    <location>
        <position position="223"/>
    </location>
    <ligand>
        <name>Mg(2+)</name>
        <dbReference type="ChEBI" id="CHEBI:18420"/>
    </ligand>
</feature>
<organism evidence="12 13">
    <name type="scientific">Maricaulis virginensis</name>
    <dbReference type="NCBI Taxonomy" id="144022"/>
    <lineage>
        <taxon>Bacteria</taxon>
        <taxon>Pseudomonadati</taxon>
        <taxon>Pseudomonadota</taxon>
        <taxon>Alphaproteobacteria</taxon>
        <taxon>Maricaulales</taxon>
        <taxon>Maricaulaceae</taxon>
        <taxon>Maricaulis</taxon>
    </lineage>
</organism>
<dbReference type="InterPro" id="IPR016102">
    <property type="entry name" value="Succinyl-CoA_synth-like"/>
</dbReference>
<dbReference type="HAMAP" id="MF_00558">
    <property type="entry name" value="Succ_CoA_beta"/>
    <property type="match status" value="1"/>
</dbReference>
<evidence type="ECO:0000256" key="9">
    <source>
        <dbReference type="ARBA" id="ARBA00060690"/>
    </source>
</evidence>
<evidence type="ECO:0000259" key="11">
    <source>
        <dbReference type="PROSITE" id="PS50975"/>
    </source>
</evidence>
<keyword evidence="4 10" id="KW-0479">Metal-binding</keyword>
<dbReference type="RefSeq" id="WP_271187073.1">
    <property type="nucleotide sequence ID" value="NZ_BSFE01000006.1"/>
</dbReference>
<dbReference type="FunFam" id="3.40.50.261:FF:000001">
    <property type="entry name" value="Succinate--CoA ligase [ADP-forming] subunit beta"/>
    <property type="match status" value="1"/>
</dbReference>
<dbReference type="Gene3D" id="3.30.1490.20">
    <property type="entry name" value="ATP-grasp fold, A domain"/>
    <property type="match status" value="1"/>
</dbReference>
<dbReference type="NCBIfam" id="NF001913">
    <property type="entry name" value="PRK00696.1"/>
    <property type="match status" value="1"/>
</dbReference>
<comment type="catalytic activity">
    <reaction evidence="10">
        <text>GTP + succinate + CoA = succinyl-CoA + GDP + phosphate</text>
        <dbReference type="Rhea" id="RHEA:22120"/>
        <dbReference type="ChEBI" id="CHEBI:30031"/>
        <dbReference type="ChEBI" id="CHEBI:37565"/>
        <dbReference type="ChEBI" id="CHEBI:43474"/>
        <dbReference type="ChEBI" id="CHEBI:57287"/>
        <dbReference type="ChEBI" id="CHEBI:57292"/>
        <dbReference type="ChEBI" id="CHEBI:58189"/>
    </reaction>
</comment>
<feature type="binding site" evidence="10">
    <location>
        <position position="274"/>
    </location>
    <ligand>
        <name>substrate</name>
        <note>ligand shared with subunit alpha</note>
    </ligand>
</feature>
<dbReference type="InterPro" id="IPR011761">
    <property type="entry name" value="ATP-grasp"/>
</dbReference>
<evidence type="ECO:0000313" key="12">
    <source>
        <dbReference type="EMBL" id="GLK52708.1"/>
    </source>
</evidence>
<dbReference type="GO" id="GO:0000287">
    <property type="term" value="F:magnesium ion binding"/>
    <property type="evidence" value="ECO:0007669"/>
    <property type="project" value="UniProtKB-UniRule"/>
</dbReference>
<keyword evidence="2 10" id="KW-0816">Tricarboxylic acid cycle</keyword>
<dbReference type="SUPFAM" id="SSF52210">
    <property type="entry name" value="Succinyl-CoA synthetase domains"/>
    <property type="match status" value="1"/>
</dbReference>
<comment type="function">
    <text evidence="10">Succinyl-CoA synthetase functions in the citric acid cycle (TCA), coupling the hydrolysis of succinyl-CoA to the synthesis of either ATP or GTP and thus represents the only step of substrate-level phosphorylation in the TCA. The beta subunit provides nucleotide specificity of the enzyme and binds the substrate succinate, while the binding sites for coenzyme A and phosphate are found in the alpha subunit.</text>
</comment>
<evidence type="ECO:0000256" key="7">
    <source>
        <dbReference type="ARBA" id="ARBA00022842"/>
    </source>
</evidence>
<dbReference type="Gene3D" id="3.40.50.261">
    <property type="entry name" value="Succinyl-CoA synthetase domains"/>
    <property type="match status" value="1"/>
</dbReference>
<dbReference type="PROSITE" id="PS01217">
    <property type="entry name" value="SUCCINYL_COA_LIG_3"/>
    <property type="match status" value="1"/>
</dbReference>
<sequence length="399" mass="42782">MNIHEHQAKAVLKTFGAPVAEGVAIFSADEAAAAADKLPGPLWVVKSQIHAGGRGKGKFKELGPDAKGGVRLAFSKDEVIAHAREMLGNTLVTHQTGPEGKQVNRLYIEDGADIARELYCSLLVNRETGKVAFVVSTEGGMDIEQVAHDTPEKIHTIDIDPEYGVTQGDAVRIAEALHLHDVARDDMMELAPTLYKAFTEKDMSLLEINPLIVMENHHLRVLDAKVSFDGNALFRHPDIMELRDTTEEDAKEIEASKYDLAYVALDGNIGCMVNGAGLAMATMDIIKLYGAEPANFLDVGGGASKEKVTAAFKIITADKNVKGILVNIFGGIMRCDVIAEGVVAAVKDVGLQVPLVVRLEGTNVEKGKQIINESGLNVIAADDLDDAAQKIVAAVKEAE</sequence>
<dbReference type="PANTHER" id="PTHR11815:SF10">
    <property type="entry name" value="SUCCINATE--COA LIGASE [GDP-FORMING] SUBUNIT BETA, MITOCHONDRIAL"/>
    <property type="match status" value="1"/>
</dbReference>
<dbReference type="GO" id="GO:0042709">
    <property type="term" value="C:succinate-CoA ligase complex"/>
    <property type="evidence" value="ECO:0007669"/>
    <property type="project" value="UniProtKB-ARBA"/>
</dbReference>
<feature type="binding site" evidence="10">
    <location>
        <position position="117"/>
    </location>
    <ligand>
        <name>ATP</name>
        <dbReference type="ChEBI" id="CHEBI:30616"/>
    </ligand>
</feature>
<comment type="similarity">
    <text evidence="1 10">Belongs to the succinate/malate CoA ligase beta subunit family.</text>
</comment>
<dbReference type="Proteomes" id="UP001143486">
    <property type="component" value="Unassembled WGS sequence"/>
</dbReference>
<comment type="catalytic activity">
    <reaction evidence="10">
        <text>succinate + ATP + CoA = succinyl-CoA + ADP + phosphate</text>
        <dbReference type="Rhea" id="RHEA:17661"/>
        <dbReference type="ChEBI" id="CHEBI:30031"/>
        <dbReference type="ChEBI" id="CHEBI:30616"/>
        <dbReference type="ChEBI" id="CHEBI:43474"/>
        <dbReference type="ChEBI" id="CHEBI:57287"/>
        <dbReference type="ChEBI" id="CHEBI:57292"/>
        <dbReference type="ChEBI" id="CHEBI:456216"/>
        <dbReference type="EC" id="6.2.1.5"/>
    </reaction>
</comment>
<comment type="caution">
    <text evidence="12">The sequence shown here is derived from an EMBL/GenBank/DDBJ whole genome shotgun (WGS) entry which is preliminary data.</text>
</comment>
<dbReference type="GO" id="GO:0006099">
    <property type="term" value="P:tricarboxylic acid cycle"/>
    <property type="evidence" value="ECO:0007669"/>
    <property type="project" value="UniProtKB-UniRule"/>
</dbReference>
<dbReference type="InterPro" id="IPR005811">
    <property type="entry name" value="SUCC_ACL_C"/>
</dbReference>
<dbReference type="AlphaFoldDB" id="A0A9W6MP22"/>
<evidence type="ECO:0000256" key="1">
    <source>
        <dbReference type="ARBA" id="ARBA00009182"/>
    </source>
</evidence>
<comment type="pathway">
    <text evidence="10">Carbohydrate metabolism; tricarboxylic acid cycle; succinate from succinyl-CoA (ligase route): step 1/1.</text>
</comment>
<dbReference type="PANTHER" id="PTHR11815">
    <property type="entry name" value="SUCCINYL-COA SYNTHETASE BETA CHAIN"/>
    <property type="match status" value="1"/>
</dbReference>
<dbReference type="FunFam" id="3.30.470.20:FF:000002">
    <property type="entry name" value="Succinate--CoA ligase [ADP-forming] subunit beta"/>
    <property type="match status" value="1"/>
</dbReference>
<evidence type="ECO:0000256" key="8">
    <source>
        <dbReference type="ARBA" id="ARBA00052241"/>
    </source>
</evidence>